<name>R0LSB3_ANAPL</name>
<proteinExistence type="predicted"/>
<gene>
    <name evidence="1" type="ORF">Anapl_02813</name>
</gene>
<dbReference type="Proteomes" id="UP000296049">
    <property type="component" value="Unassembled WGS sequence"/>
</dbReference>
<organism evidence="1 2">
    <name type="scientific">Anas platyrhynchos</name>
    <name type="common">Mallard</name>
    <name type="synonym">Anas boschas</name>
    <dbReference type="NCBI Taxonomy" id="8839"/>
    <lineage>
        <taxon>Eukaryota</taxon>
        <taxon>Metazoa</taxon>
        <taxon>Chordata</taxon>
        <taxon>Craniata</taxon>
        <taxon>Vertebrata</taxon>
        <taxon>Euteleostomi</taxon>
        <taxon>Archelosauria</taxon>
        <taxon>Archosauria</taxon>
        <taxon>Dinosauria</taxon>
        <taxon>Saurischia</taxon>
        <taxon>Theropoda</taxon>
        <taxon>Coelurosauria</taxon>
        <taxon>Aves</taxon>
        <taxon>Neognathae</taxon>
        <taxon>Galloanserae</taxon>
        <taxon>Anseriformes</taxon>
        <taxon>Anatidae</taxon>
        <taxon>Anatinae</taxon>
        <taxon>Anas</taxon>
    </lineage>
</organism>
<protein>
    <submittedName>
        <fullName evidence="1">Uncharacterized protein</fullName>
    </submittedName>
</protein>
<dbReference type="EMBL" id="KB742773">
    <property type="protein sequence ID" value="EOB04635.1"/>
    <property type="molecule type" value="Genomic_DNA"/>
</dbReference>
<evidence type="ECO:0000313" key="1">
    <source>
        <dbReference type="EMBL" id="EOB04635.1"/>
    </source>
</evidence>
<evidence type="ECO:0000313" key="2">
    <source>
        <dbReference type="Proteomes" id="UP000296049"/>
    </source>
</evidence>
<accession>R0LSB3</accession>
<reference evidence="2" key="1">
    <citation type="journal article" date="2013" name="Nat. Genet.">
        <title>The duck genome and transcriptome provide insight into an avian influenza virus reservoir species.</title>
        <authorList>
            <person name="Huang Y."/>
            <person name="Li Y."/>
            <person name="Burt D.W."/>
            <person name="Chen H."/>
            <person name="Zhang Y."/>
            <person name="Qian W."/>
            <person name="Kim H."/>
            <person name="Gan S."/>
            <person name="Zhao Y."/>
            <person name="Li J."/>
            <person name="Yi K."/>
            <person name="Feng H."/>
            <person name="Zhu P."/>
            <person name="Li B."/>
            <person name="Liu Q."/>
            <person name="Fairley S."/>
            <person name="Magor K.E."/>
            <person name="Du Z."/>
            <person name="Hu X."/>
            <person name="Goodman L."/>
            <person name="Tafer H."/>
            <person name="Vignal A."/>
            <person name="Lee T."/>
            <person name="Kim K.W."/>
            <person name="Sheng Z."/>
            <person name="An Y."/>
            <person name="Searle S."/>
            <person name="Herrero J."/>
            <person name="Groenen M.A."/>
            <person name="Crooijmans R.P."/>
            <person name="Faraut T."/>
            <person name="Cai Q."/>
            <person name="Webster R.G."/>
            <person name="Aldridge J.R."/>
            <person name="Warren W.C."/>
            <person name="Bartschat S."/>
            <person name="Kehr S."/>
            <person name="Marz M."/>
            <person name="Stadler P.F."/>
            <person name="Smith J."/>
            <person name="Kraus R.H."/>
            <person name="Zhao Y."/>
            <person name="Ren L."/>
            <person name="Fei J."/>
            <person name="Morisson M."/>
            <person name="Kaiser P."/>
            <person name="Griffin D.K."/>
            <person name="Rao M."/>
            <person name="Pitel F."/>
            <person name="Wang J."/>
            <person name="Li N."/>
        </authorList>
    </citation>
    <scope>NUCLEOTIDE SEQUENCE [LARGE SCALE GENOMIC DNA]</scope>
</reference>
<sequence>MVPVAFGSASLVLASSLTSLNAPQSHRGKADLLAASLPRQPCLNHLWGLINFNPRDKNVTDFGSTCQTSDHKNVKAGSCFQSERLDMNMNGVQETSHRLSDYYRSLQDLPFWLMKVKMKQWIKGKYQQKQIYMSFSSCKAFSFKRHSKVDNLILPDKHSCWWEALFPWELLICHLAVAKFIRGFEYQYSIIDLDIVFSREASEWRGQANCSEKLIQKVAGNGHMRAGEKLKLREANPCPQLPLAGFFKYIQMHRTERKCLLIRPKRRKIYSIYLPFTVEKLPLQQTSLLGVASSRGGYCAEQRTNILKKDQAGEEFVEHSFAKLSGFVWDCLARERLDTTSIAVLTFILLINKQTNKERKQDKKNIARNREIAFSNKEQPLSHNDKAFQKSLLLANCFYLYGYNVIPEAAEKASTEHLKNNYITRDEIYSSRTPKSRAKIHPAGLKVSKLEASIPKLFRQSVLEDTRKRLASGLWNPLQILTSLQELVTPG</sequence>
<keyword evidence="2" id="KW-1185">Reference proteome</keyword>
<dbReference type="AlphaFoldDB" id="R0LSB3"/>